<accession>A0A914BJT9</accession>
<organism evidence="2 3">
    <name type="scientific">Patiria miniata</name>
    <name type="common">Bat star</name>
    <name type="synonym">Asterina miniata</name>
    <dbReference type="NCBI Taxonomy" id="46514"/>
    <lineage>
        <taxon>Eukaryota</taxon>
        <taxon>Metazoa</taxon>
        <taxon>Echinodermata</taxon>
        <taxon>Eleutherozoa</taxon>
        <taxon>Asterozoa</taxon>
        <taxon>Asteroidea</taxon>
        <taxon>Valvatacea</taxon>
        <taxon>Valvatida</taxon>
        <taxon>Asterinidae</taxon>
        <taxon>Patiria</taxon>
    </lineage>
</organism>
<dbReference type="AlphaFoldDB" id="A0A914BJT9"/>
<evidence type="ECO:0000313" key="2">
    <source>
        <dbReference type="EnsemblMetazoa" id="XP_038076081.1"/>
    </source>
</evidence>
<feature type="chain" id="PRO_5036895153" evidence="1">
    <location>
        <begin position="20"/>
        <end position="139"/>
    </location>
</feature>
<dbReference type="GeneID" id="119744283"/>
<dbReference type="CDD" id="cd00117">
    <property type="entry name" value="TFP"/>
    <property type="match status" value="1"/>
</dbReference>
<protein>
    <submittedName>
        <fullName evidence="2">Uncharacterized protein</fullName>
    </submittedName>
</protein>
<sequence length="139" mass="14869">MLLFLLIAGFASAIQSVSGIECYMCHGIIARAPICGTYCDDVVDVNKCGEALDLTQPQNTTTCDGVCQTKSTYHMDEKIYVDRSCVPKCEEDCFLTFGTGACFSCCDSNHCNAANGKAASVWLLGMAAIATTAALKWLL</sequence>
<dbReference type="RefSeq" id="XP_038076081.1">
    <property type="nucleotide sequence ID" value="XM_038220153.1"/>
</dbReference>
<name>A0A914BJT9_PATMI</name>
<dbReference type="Proteomes" id="UP000887568">
    <property type="component" value="Unplaced"/>
</dbReference>
<keyword evidence="3" id="KW-1185">Reference proteome</keyword>
<dbReference type="EnsemblMetazoa" id="XM_038220153.1">
    <property type="protein sequence ID" value="XP_038076081.1"/>
    <property type="gene ID" value="LOC119744283"/>
</dbReference>
<keyword evidence="1" id="KW-0732">Signal</keyword>
<evidence type="ECO:0000256" key="1">
    <source>
        <dbReference type="SAM" id="SignalP"/>
    </source>
</evidence>
<evidence type="ECO:0000313" key="3">
    <source>
        <dbReference type="Proteomes" id="UP000887568"/>
    </source>
</evidence>
<proteinExistence type="predicted"/>
<reference evidence="2" key="1">
    <citation type="submission" date="2022-11" db="UniProtKB">
        <authorList>
            <consortium name="EnsemblMetazoa"/>
        </authorList>
    </citation>
    <scope>IDENTIFICATION</scope>
</reference>
<feature type="signal peptide" evidence="1">
    <location>
        <begin position="1"/>
        <end position="19"/>
    </location>
</feature>